<proteinExistence type="predicted"/>
<evidence type="ECO:0000313" key="2">
    <source>
        <dbReference type="EMBL" id="RUT69090.1"/>
    </source>
</evidence>
<evidence type="ECO:0000313" key="3">
    <source>
        <dbReference type="Proteomes" id="UP000288102"/>
    </source>
</evidence>
<dbReference type="Proteomes" id="UP000288102">
    <property type="component" value="Unassembled WGS sequence"/>
</dbReference>
<sequence length="275" mass="33394">MLGQNSFNFFLMDNSLLDDYILCSRLRNQKQKKSAVKKDFEKQLIQLAKLEEELLHKRRTLPLVPLATPYQKGWQRNFALREDIARSKESLFYKTLLEKINTVQYSSDKSFKKKKKRKRKHVYVEKLQIVKEFSESEWRSPKLALTDKERMHFYKSERWCPNYKRYKVHYIFSEPWRYVLRVRPNMITHTKMVDAVLEGEIDRISNYITNHFLRNSMIKIAHGSVNYWRGNNKELKYQNPLDNKQIHTIMDEYYKEKQYLNKESLNSKDKKYNGK</sequence>
<reference evidence="3" key="1">
    <citation type="journal article" date="2019" name="Syst. Appl. Microbiol.">
        <title>Flavobacterium circumlabens sp. nov. and Flavobacterium cupreum sp. nov., two psychrotrophic species isolated from Antarctic environmental samples.</title>
        <authorList>
            <person name="Kralova S."/>
            <person name="Busse H.-J."/>
            <person name="Svec P."/>
            <person name="Maslanova I."/>
            <person name="Stankova E."/>
            <person name="Bartak M."/>
            <person name="Sedlacek I."/>
        </authorList>
    </citation>
    <scope>NUCLEOTIDE SEQUENCE [LARGE SCALE GENOMIC DNA]</scope>
    <source>
        <strain evidence="3">CCM 8825</strain>
    </source>
</reference>
<protein>
    <submittedName>
        <fullName evidence="2">Uncharacterized protein</fullName>
    </submittedName>
</protein>
<keyword evidence="1" id="KW-0175">Coiled coil</keyword>
<feature type="coiled-coil region" evidence="1">
    <location>
        <begin position="23"/>
        <end position="53"/>
    </location>
</feature>
<comment type="caution">
    <text evidence="2">The sequence shown here is derived from an EMBL/GenBank/DDBJ whole genome shotgun (WGS) entry which is preliminary data.</text>
</comment>
<accession>A0A434A3V5</accession>
<dbReference type="AlphaFoldDB" id="A0A434A3V5"/>
<keyword evidence="3" id="KW-1185">Reference proteome</keyword>
<dbReference type="EMBL" id="QWDM01000012">
    <property type="protein sequence ID" value="RUT69090.1"/>
    <property type="molecule type" value="Genomic_DNA"/>
</dbReference>
<name>A0A434A3V5_9FLAO</name>
<organism evidence="2 3">
    <name type="scientific">Flavobacterium cupreum</name>
    <dbReference type="NCBI Taxonomy" id="2133766"/>
    <lineage>
        <taxon>Bacteria</taxon>
        <taxon>Pseudomonadati</taxon>
        <taxon>Bacteroidota</taxon>
        <taxon>Flavobacteriia</taxon>
        <taxon>Flavobacteriales</taxon>
        <taxon>Flavobacteriaceae</taxon>
        <taxon>Flavobacterium</taxon>
    </lineage>
</organism>
<gene>
    <name evidence="2" type="ORF">D0817_18010</name>
</gene>
<evidence type="ECO:0000256" key="1">
    <source>
        <dbReference type="SAM" id="Coils"/>
    </source>
</evidence>